<proteinExistence type="predicted"/>
<keyword evidence="1" id="KW-0812">Transmembrane</keyword>
<keyword evidence="1" id="KW-0472">Membrane</keyword>
<reference evidence="2" key="1">
    <citation type="journal article" date="2020" name="Nature">
        <title>Giant virus diversity and host interactions through global metagenomics.</title>
        <authorList>
            <person name="Schulz F."/>
            <person name="Roux S."/>
            <person name="Paez-Espino D."/>
            <person name="Jungbluth S."/>
            <person name="Walsh D.A."/>
            <person name="Denef V.J."/>
            <person name="McMahon K.D."/>
            <person name="Konstantinidis K.T."/>
            <person name="Eloe-Fadrosh E.A."/>
            <person name="Kyrpides N.C."/>
            <person name="Woyke T."/>
        </authorList>
    </citation>
    <scope>NUCLEOTIDE SEQUENCE</scope>
    <source>
        <strain evidence="2">GVMAG-M-3300027963-41</strain>
    </source>
</reference>
<feature type="transmembrane region" description="Helical" evidence="1">
    <location>
        <begin position="12"/>
        <end position="33"/>
    </location>
</feature>
<protein>
    <submittedName>
        <fullName evidence="2">Uncharacterized protein</fullName>
    </submittedName>
</protein>
<dbReference type="EMBL" id="MN740535">
    <property type="protein sequence ID" value="QHU32043.1"/>
    <property type="molecule type" value="Genomic_DNA"/>
</dbReference>
<keyword evidence="1" id="KW-1133">Transmembrane helix</keyword>
<dbReference type="AlphaFoldDB" id="A0A6C0LNI8"/>
<feature type="transmembrane region" description="Helical" evidence="1">
    <location>
        <begin position="82"/>
        <end position="103"/>
    </location>
</feature>
<organism evidence="2">
    <name type="scientific">viral metagenome</name>
    <dbReference type="NCBI Taxonomy" id="1070528"/>
    <lineage>
        <taxon>unclassified sequences</taxon>
        <taxon>metagenomes</taxon>
        <taxon>organismal metagenomes</taxon>
    </lineage>
</organism>
<accession>A0A6C0LNI8</accession>
<evidence type="ECO:0000256" key="1">
    <source>
        <dbReference type="SAM" id="Phobius"/>
    </source>
</evidence>
<name>A0A6C0LNI8_9ZZZZ</name>
<sequence>MSLSAFSPAMTAVALLSTLSWSGFIVSGFMLWATGNTNGGYSMVGIAICLPAVLAALLPLYAGGSSATSPVVSTPMSPQMTALAFLSVLSWLGFIVAGFMLWATGNTSGGYAMVGIAICLPAVIAAVVAVVHGRSSAPAAAAVAVTAAPKVVVDSSVIV</sequence>
<evidence type="ECO:0000313" key="2">
    <source>
        <dbReference type="EMBL" id="QHU32043.1"/>
    </source>
</evidence>
<feature type="transmembrane region" description="Helical" evidence="1">
    <location>
        <begin position="109"/>
        <end position="131"/>
    </location>
</feature>
<feature type="transmembrane region" description="Helical" evidence="1">
    <location>
        <begin position="39"/>
        <end position="61"/>
    </location>
</feature>